<evidence type="ECO:0000313" key="2">
    <source>
        <dbReference type="Proteomes" id="UP000054560"/>
    </source>
</evidence>
<proteinExistence type="predicted"/>
<accession>A0A0L0GFF0</accession>
<keyword evidence="2" id="KW-1185">Reference proteome</keyword>
<organism evidence="1 2">
    <name type="scientific">Sphaeroforma arctica JP610</name>
    <dbReference type="NCBI Taxonomy" id="667725"/>
    <lineage>
        <taxon>Eukaryota</taxon>
        <taxon>Ichthyosporea</taxon>
        <taxon>Ichthyophonida</taxon>
        <taxon>Sphaeroforma</taxon>
    </lineage>
</organism>
<protein>
    <submittedName>
        <fullName evidence="1">Uncharacterized protein</fullName>
    </submittedName>
</protein>
<name>A0A0L0GFF0_9EUKA</name>
<dbReference type="AlphaFoldDB" id="A0A0L0GFF0"/>
<dbReference type="GeneID" id="25900830"/>
<dbReference type="EMBL" id="KQ241605">
    <property type="protein sequence ID" value="KNC87561.1"/>
    <property type="molecule type" value="Genomic_DNA"/>
</dbReference>
<sequence length="276" mass="30925">MFSFSLTINHSGQLMEKSDSIQYSPKSCHTIGLAYSGDRSHCDCSSCLRHASFWLSIPQTPVTTTAIFLNTACGAHRNYISTTYSDAYHSTDATSYPLLPDNNQHSDSKPDLSLVANKHSTELPDIIDLSDNDEDSKYYEAIQENTNYVATTATVVDPAPIRDEMTMLEAISLFDDSVLKSTSLATEFDDWDQWQDAIQMEFKAHQLNDLADIVPVSAIPQGTKGIHSKYVFVQKFNETGKPICYKIRMFAIGDEQLEVYMILPEGCSKLRSNNYI</sequence>
<dbReference type="RefSeq" id="XP_014161463.1">
    <property type="nucleotide sequence ID" value="XM_014305988.1"/>
</dbReference>
<evidence type="ECO:0000313" key="1">
    <source>
        <dbReference type="EMBL" id="KNC87561.1"/>
    </source>
</evidence>
<reference evidence="1 2" key="1">
    <citation type="submission" date="2011-02" db="EMBL/GenBank/DDBJ databases">
        <title>The Genome Sequence of Sphaeroforma arctica JP610.</title>
        <authorList>
            <consortium name="The Broad Institute Genome Sequencing Platform"/>
            <person name="Russ C."/>
            <person name="Cuomo C."/>
            <person name="Young S.K."/>
            <person name="Zeng Q."/>
            <person name="Gargeya S."/>
            <person name="Alvarado L."/>
            <person name="Berlin A."/>
            <person name="Chapman S.B."/>
            <person name="Chen Z."/>
            <person name="Freedman E."/>
            <person name="Gellesch M."/>
            <person name="Goldberg J."/>
            <person name="Griggs A."/>
            <person name="Gujja S."/>
            <person name="Heilman E."/>
            <person name="Heiman D."/>
            <person name="Howarth C."/>
            <person name="Mehta T."/>
            <person name="Neiman D."/>
            <person name="Pearson M."/>
            <person name="Roberts A."/>
            <person name="Saif S."/>
            <person name="Shea T."/>
            <person name="Shenoy N."/>
            <person name="Sisk P."/>
            <person name="Stolte C."/>
            <person name="Sykes S."/>
            <person name="White J."/>
            <person name="Yandava C."/>
            <person name="Burger G."/>
            <person name="Gray M.W."/>
            <person name="Holland P.W.H."/>
            <person name="King N."/>
            <person name="Lang F.B.F."/>
            <person name="Roger A.J."/>
            <person name="Ruiz-Trillo I."/>
            <person name="Haas B."/>
            <person name="Nusbaum C."/>
            <person name="Birren B."/>
        </authorList>
    </citation>
    <scope>NUCLEOTIDE SEQUENCE [LARGE SCALE GENOMIC DNA]</scope>
    <source>
        <strain evidence="1 2">JP610</strain>
    </source>
</reference>
<dbReference type="Proteomes" id="UP000054560">
    <property type="component" value="Unassembled WGS sequence"/>
</dbReference>
<gene>
    <name evidence="1" type="ORF">SARC_00326</name>
</gene>